<dbReference type="PANTHER" id="PTHR46082">
    <property type="entry name" value="ATP/GTP-BINDING PROTEIN-RELATED"/>
    <property type="match status" value="1"/>
</dbReference>
<dbReference type="Pfam" id="PF25000">
    <property type="entry name" value="DUF7779"/>
    <property type="match status" value="1"/>
</dbReference>
<comment type="caution">
    <text evidence="3">The sequence shown here is derived from an EMBL/GenBank/DDBJ whole genome shotgun (WGS) entry which is preliminary data.</text>
</comment>
<reference evidence="3 4" key="1">
    <citation type="submission" date="2013-02" db="EMBL/GenBank/DDBJ databases">
        <title>Draft genome sequence of Amycolatopsis vancoresmycina strain DSM 44592T.</title>
        <authorList>
            <person name="Kumar S."/>
            <person name="Kaur N."/>
            <person name="Kaur C."/>
            <person name="Raghava G.P.S."/>
            <person name="Mayilraj S."/>
        </authorList>
    </citation>
    <scope>NUCLEOTIDE SEQUENCE [LARGE SCALE GENOMIC DNA]</scope>
    <source>
        <strain evidence="3 4">DSM 44592</strain>
    </source>
</reference>
<dbReference type="SUPFAM" id="SSF48452">
    <property type="entry name" value="TPR-like"/>
    <property type="match status" value="1"/>
</dbReference>
<dbReference type="AlphaFoldDB" id="R1HZN4"/>
<dbReference type="GO" id="GO:0043531">
    <property type="term" value="F:ADP binding"/>
    <property type="evidence" value="ECO:0007669"/>
    <property type="project" value="InterPro"/>
</dbReference>
<dbReference type="Proteomes" id="UP000014139">
    <property type="component" value="Unassembled WGS sequence"/>
</dbReference>
<dbReference type="eggNOG" id="COG0457">
    <property type="taxonomic scope" value="Bacteria"/>
</dbReference>
<feature type="domain" description="NB-ARC" evidence="1">
    <location>
        <begin position="76"/>
        <end position="216"/>
    </location>
</feature>
<proteinExistence type="predicted"/>
<name>R1HZN4_9PSEU</name>
<dbReference type="InterPro" id="IPR011990">
    <property type="entry name" value="TPR-like_helical_dom_sf"/>
</dbReference>
<dbReference type="Gene3D" id="3.40.50.300">
    <property type="entry name" value="P-loop containing nucleotide triphosphate hydrolases"/>
    <property type="match status" value="1"/>
</dbReference>
<dbReference type="RefSeq" id="WP_003067998.1">
    <property type="nucleotide sequence ID" value="NZ_AOUO01000103.1"/>
</dbReference>
<gene>
    <name evidence="3" type="ORF">H480_08703</name>
</gene>
<dbReference type="OrthoDB" id="3885120at2"/>
<dbReference type="SUPFAM" id="SSF52540">
    <property type="entry name" value="P-loop containing nucleoside triphosphate hydrolases"/>
    <property type="match status" value="1"/>
</dbReference>
<evidence type="ECO:0000313" key="4">
    <source>
        <dbReference type="Proteomes" id="UP000014139"/>
    </source>
</evidence>
<evidence type="ECO:0000313" key="3">
    <source>
        <dbReference type="EMBL" id="EOD68945.1"/>
    </source>
</evidence>
<dbReference type="InterPro" id="IPR056681">
    <property type="entry name" value="DUF7779"/>
</dbReference>
<dbReference type="PATRIC" id="fig|1292037.4.peg.1676"/>
<dbReference type="InterPro" id="IPR027417">
    <property type="entry name" value="P-loop_NTPase"/>
</dbReference>
<dbReference type="Gene3D" id="1.25.40.10">
    <property type="entry name" value="Tetratricopeptide repeat domain"/>
    <property type="match status" value="2"/>
</dbReference>
<dbReference type="Pfam" id="PF00931">
    <property type="entry name" value="NB-ARC"/>
    <property type="match status" value="1"/>
</dbReference>
<keyword evidence="4" id="KW-1185">Reference proteome</keyword>
<evidence type="ECO:0000259" key="1">
    <source>
        <dbReference type="Pfam" id="PF00931"/>
    </source>
</evidence>
<feature type="domain" description="DUF7779" evidence="2">
    <location>
        <begin position="306"/>
        <end position="385"/>
    </location>
</feature>
<dbReference type="PANTHER" id="PTHR46082:SF6">
    <property type="entry name" value="AAA+ ATPASE DOMAIN-CONTAINING PROTEIN-RELATED"/>
    <property type="match status" value="1"/>
</dbReference>
<sequence length="697" mass="73593">MSDQAHNAIGGSVDGNVVQARDIGSLTVRSGPETVVIHQHAPDPGWPRRFGVVPPLAHCYQRRAVLGEASPDERGFVLSGLGGVGKTQLAAEHAERRWAAGELDLLIWITAESRGAIQSGYAAAAGLTGQRSDDAGQDASRLLAWLAGTTVRWLVVLDDVATVADLRDLWPPATGTGQFVVTTRRRDAALGGRRRRLVGVELFTPTESMAYLTEKLAERPDLADGAAALAADLGHLPLALAQATAYLLDEGLTCAAYRTRLADRRRALADLLPEPDALPDDHRGPLPAAWSLSVERADQARPAGLARPLMELAALLDANGIPVAVLTAPPALAHLAGVTGHDVDAESVRSALHTLHRLSLATVDADVLRMHALVQRVVRERMPASHRTSVAVAAARALLDSWPAPKGGTPFEQTLRANGLALHANAAGELITTDAYPVLVQVGRSLGYSGLAAEAAAYFEDLLATATAALGDGHPATIAVLRHVARWRGGRGDAAGAVAAFDRVYRHLLGERGADHPDTLLARSNRARWRGDAGDAAGAVAELEAVLADLTRVFGPAHPHTLTTHRILARWRSEAGDPAGAVATLEALLPETARVFGPDDPNTLLARGDLARWRGEAGDAPNAAAEFTGLVADLSRALGPEHPYTLLAGYHRIAWSRAAGRLGDPKAELGALLTVMSRVLGPDHPYTRTAGHAFAQW</sequence>
<accession>R1HZN4</accession>
<evidence type="ECO:0000259" key="2">
    <source>
        <dbReference type="Pfam" id="PF25000"/>
    </source>
</evidence>
<dbReference type="InterPro" id="IPR002182">
    <property type="entry name" value="NB-ARC"/>
</dbReference>
<dbReference type="Pfam" id="PF13374">
    <property type="entry name" value="TPR_10"/>
    <property type="match status" value="2"/>
</dbReference>
<protein>
    <submittedName>
        <fullName evidence="3">Kinesin light chain 2</fullName>
    </submittedName>
</protein>
<dbReference type="EMBL" id="AOUO01000103">
    <property type="protein sequence ID" value="EOD68945.1"/>
    <property type="molecule type" value="Genomic_DNA"/>
</dbReference>
<organism evidence="3 4">
    <name type="scientific">Amycolatopsis vancoresmycina DSM 44592</name>
    <dbReference type="NCBI Taxonomy" id="1292037"/>
    <lineage>
        <taxon>Bacteria</taxon>
        <taxon>Bacillati</taxon>
        <taxon>Actinomycetota</taxon>
        <taxon>Actinomycetes</taxon>
        <taxon>Pseudonocardiales</taxon>
        <taxon>Pseudonocardiaceae</taxon>
        <taxon>Amycolatopsis</taxon>
    </lineage>
</organism>
<dbReference type="InterPro" id="IPR053137">
    <property type="entry name" value="NLR-like"/>
</dbReference>